<dbReference type="EMBL" id="DNAN01000196">
    <property type="protein sequence ID" value="HAW75227.1"/>
    <property type="molecule type" value="Genomic_DNA"/>
</dbReference>
<dbReference type="AlphaFoldDB" id="A0A350P1R0"/>
<accession>A0A350P1R0</accession>
<dbReference type="Proteomes" id="UP000263517">
    <property type="component" value="Unassembled WGS sequence"/>
</dbReference>
<reference evidence="1 2" key="1">
    <citation type="journal article" date="2018" name="Nat. Biotechnol.">
        <title>A standardized bacterial taxonomy based on genome phylogeny substantially revises the tree of life.</title>
        <authorList>
            <person name="Parks D.H."/>
            <person name="Chuvochina M."/>
            <person name="Waite D.W."/>
            <person name="Rinke C."/>
            <person name="Skarshewski A."/>
            <person name="Chaumeil P.A."/>
            <person name="Hugenholtz P."/>
        </authorList>
    </citation>
    <scope>NUCLEOTIDE SEQUENCE [LARGE SCALE GENOMIC DNA]</scope>
    <source>
        <strain evidence="1">UBA11978</strain>
    </source>
</reference>
<organism evidence="1 2">
    <name type="scientific">Alteromonas australica</name>
    <dbReference type="NCBI Taxonomy" id="589873"/>
    <lineage>
        <taxon>Bacteria</taxon>
        <taxon>Pseudomonadati</taxon>
        <taxon>Pseudomonadota</taxon>
        <taxon>Gammaproteobacteria</taxon>
        <taxon>Alteromonadales</taxon>
        <taxon>Alteromonadaceae</taxon>
        <taxon>Alteromonas/Salinimonas group</taxon>
        <taxon>Alteromonas</taxon>
    </lineage>
</organism>
<sequence length="62" mass="7214">MIDFEIVIGGKTKYLSWAKLCQFTGVKRYQPGTPELAQLKREFEKKWDADSVTVRLNKQPIL</sequence>
<protein>
    <submittedName>
        <fullName evidence="1">Uncharacterized protein</fullName>
    </submittedName>
</protein>
<comment type="caution">
    <text evidence="1">The sequence shown here is derived from an EMBL/GenBank/DDBJ whole genome shotgun (WGS) entry which is preliminary data.</text>
</comment>
<name>A0A350P1R0_9ALTE</name>
<proteinExistence type="predicted"/>
<evidence type="ECO:0000313" key="1">
    <source>
        <dbReference type="EMBL" id="HAW75227.1"/>
    </source>
</evidence>
<gene>
    <name evidence="1" type="ORF">DCW74_05755</name>
</gene>
<evidence type="ECO:0000313" key="2">
    <source>
        <dbReference type="Proteomes" id="UP000263517"/>
    </source>
</evidence>